<comment type="subcellular location">
    <subcellularLocation>
        <location evidence="1">Nucleus</location>
    </subcellularLocation>
</comment>
<keyword evidence="10" id="KW-1185">Reference proteome</keyword>
<accession>A0A2I0XCM6</accession>
<feature type="region of interest" description="Disordered" evidence="6">
    <location>
        <begin position="373"/>
        <end position="393"/>
    </location>
</feature>
<keyword evidence="3" id="KW-0805">Transcription regulation</keyword>
<gene>
    <name evidence="9" type="primary">AMS</name>
    <name evidence="9" type="ORF">MA16_Dca003394</name>
</gene>
<dbReference type="SUPFAM" id="SSF55021">
    <property type="entry name" value="ACT-like"/>
    <property type="match status" value="1"/>
</dbReference>
<dbReference type="InterPro" id="IPR025610">
    <property type="entry name" value="MYC/MYB_N"/>
</dbReference>
<sequence>MKSMLEGLRSLVGANAWDYCILWKLSQDNRLLEWMGCCCGGRERGGFFQCADNPTDQPCRDIDSFAHQRTRACDELSEFPSSIPMDDSLAYLPSFRNYAEALVSNQPSWQTNVIDSSAGSQLEKEAAKTRVLIPIPDGGLVELFAWNHMAEDQHTIDFVLSQCHPSIYESNPQAAACSHQDQEPAKGCHYPLPTADHQTLPWDISGDQFRLYNSSHNLFSADKVAAGSEAFFNSSTADSFLSGKPTSLLGAYEQAPLMVNGLDSSRMTREAVEVEKDGVKEVGGLMMRTDSGLDGSDQGDDDDEQKRLGRGGKRHHSKNLLAERKRRKKLNDRLYALRALVPNITKMDRASILGDAIEYVMELQKQIKELQDELEETNPDGDDAPKQLGSNNNSNCQLLEVSNPNDDSLNSAKLAASTKIPTDTLMHRCDHGGTYDKGPHMEPHVEVRAVEGNEFFLKVFCEQRPGGFVRLMEAMSSLGLEVTNANVTTFKALVLNVFRVEKRDNEGVQAEQVRDSLLEVTRDTSGEWSERVADDIAGDFHHHHHDRLTGQHHLH</sequence>
<proteinExistence type="inferred from homology"/>
<dbReference type="InterPro" id="IPR054502">
    <property type="entry name" value="bHLH-TF_ACT-like_plant"/>
</dbReference>
<dbReference type="InterPro" id="IPR036638">
    <property type="entry name" value="HLH_DNA-bd_sf"/>
</dbReference>
<comment type="similarity">
    <text evidence="2">Belongs to the bHLH protein family.</text>
</comment>
<reference evidence="9 10" key="1">
    <citation type="journal article" date="2016" name="Sci. Rep.">
        <title>The Dendrobium catenatum Lindl. genome sequence provides insights into polysaccharide synthase, floral development and adaptive evolution.</title>
        <authorList>
            <person name="Zhang G.Q."/>
            <person name="Xu Q."/>
            <person name="Bian C."/>
            <person name="Tsai W.C."/>
            <person name="Yeh C.M."/>
            <person name="Liu K.W."/>
            <person name="Yoshida K."/>
            <person name="Zhang L.S."/>
            <person name="Chang S.B."/>
            <person name="Chen F."/>
            <person name="Shi Y."/>
            <person name="Su Y.Y."/>
            <person name="Zhang Y.Q."/>
            <person name="Chen L.J."/>
            <person name="Yin Y."/>
            <person name="Lin M."/>
            <person name="Huang H."/>
            <person name="Deng H."/>
            <person name="Wang Z.W."/>
            <person name="Zhu S.L."/>
            <person name="Zhao X."/>
            <person name="Deng C."/>
            <person name="Niu S.C."/>
            <person name="Huang J."/>
            <person name="Wang M."/>
            <person name="Liu G.H."/>
            <person name="Yang H.J."/>
            <person name="Xiao X.J."/>
            <person name="Hsiao Y.Y."/>
            <person name="Wu W.L."/>
            <person name="Chen Y.Y."/>
            <person name="Mitsuda N."/>
            <person name="Ohme-Takagi M."/>
            <person name="Luo Y.B."/>
            <person name="Van de Peer Y."/>
            <person name="Liu Z.J."/>
        </authorList>
    </citation>
    <scope>NUCLEOTIDE SEQUENCE [LARGE SCALE GENOMIC DNA]</scope>
    <source>
        <tissue evidence="9">The whole plant</tissue>
    </source>
</reference>
<dbReference type="GO" id="GO:0046983">
    <property type="term" value="F:protein dimerization activity"/>
    <property type="evidence" value="ECO:0007669"/>
    <property type="project" value="InterPro"/>
</dbReference>
<dbReference type="PROSITE" id="PS50888">
    <property type="entry name" value="BHLH"/>
    <property type="match status" value="1"/>
</dbReference>
<dbReference type="Pfam" id="PF14215">
    <property type="entry name" value="bHLH-MYC_N"/>
    <property type="match status" value="1"/>
</dbReference>
<feature type="compositionally biased region" description="Acidic residues" evidence="6">
    <location>
        <begin position="373"/>
        <end position="382"/>
    </location>
</feature>
<evidence type="ECO:0000256" key="6">
    <source>
        <dbReference type="SAM" id="MobiDB-lite"/>
    </source>
</evidence>
<evidence type="ECO:0000256" key="1">
    <source>
        <dbReference type="ARBA" id="ARBA00004123"/>
    </source>
</evidence>
<dbReference type="InterPro" id="IPR002912">
    <property type="entry name" value="ACT_dom"/>
</dbReference>
<dbReference type="CDD" id="cd04873">
    <property type="entry name" value="ACT_UUR-ACR-like"/>
    <property type="match status" value="1"/>
</dbReference>
<feature type="compositionally biased region" description="Basic residues" evidence="6">
    <location>
        <begin position="308"/>
        <end position="325"/>
    </location>
</feature>
<dbReference type="InterPro" id="IPR045865">
    <property type="entry name" value="ACT-like_dom_sf"/>
</dbReference>
<dbReference type="GO" id="GO:0005634">
    <property type="term" value="C:nucleus"/>
    <property type="evidence" value="ECO:0007669"/>
    <property type="project" value="UniProtKB-SubCell"/>
</dbReference>
<feature type="domain" description="ACT" evidence="8">
    <location>
        <begin position="456"/>
        <end position="531"/>
    </location>
</feature>
<dbReference type="GO" id="GO:0003700">
    <property type="term" value="F:DNA-binding transcription factor activity"/>
    <property type="evidence" value="ECO:0007669"/>
    <property type="project" value="TreeGrafter"/>
</dbReference>
<dbReference type="Proteomes" id="UP000233837">
    <property type="component" value="Unassembled WGS sequence"/>
</dbReference>
<dbReference type="Pfam" id="PF00010">
    <property type="entry name" value="HLH"/>
    <property type="match status" value="1"/>
</dbReference>
<dbReference type="GO" id="GO:0043565">
    <property type="term" value="F:sequence-specific DNA binding"/>
    <property type="evidence" value="ECO:0007669"/>
    <property type="project" value="TreeGrafter"/>
</dbReference>
<reference evidence="9 10" key="2">
    <citation type="journal article" date="2017" name="Nature">
        <title>The Apostasia genome and the evolution of orchids.</title>
        <authorList>
            <person name="Zhang G.Q."/>
            <person name="Liu K.W."/>
            <person name="Li Z."/>
            <person name="Lohaus R."/>
            <person name="Hsiao Y.Y."/>
            <person name="Niu S.C."/>
            <person name="Wang J.Y."/>
            <person name="Lin Y.C."/>
            <person name="Xu Q."/>
            <person name="Chen L.J."/>
            <person name="Yoshida K."/>
            <person name="Fujiwara S."/>
            <person name="Wang Z.W."/>
            <person name="Zhang Y.Q."/>
            <person name="Mitsuda N."/>
            <person name="Wang M."/>
            <person name="Liu G.H."/>
            <person name="Pecoraro L."/>
            <person name="Huang H.X."/>
            <person name="Xiao X.J."/>
            <person name="Lin M."/>
            <person name="Wu X.Y."/>
            <person name="Wu W.L."/>
            <person name="Chen Y.Y."/>
            <person name="Chang S.B."/>
            <person name="Sakamoto S."/>
            <person name="Ohme-Takagi M."/>
            <person name="Yagi M."/>
            <person name="Zeng S.J."/>
            <person name="Shen C.Y."/>
            <person name="Yeh C.M."/>
            <person name="Luo Y.B."/>
            <person name="Tsai W.C."/>
            <person name="Van de Peer Y."/>
            <person name="Liu Z.J."/>
        </authorList>
    </citation>
    <scope>NUCLEOTIDE SEQUENCE [LARGE SCALE GENOMIC DNA]</scope>
    <source>
        <tissue evidence="9">The whole plant</tissue>
    </source>
</reference>
<dbReference type="Gene3D" id="4.10.280.10">
    <property type="entry name" value="Helix-loop-helix DNA-binding domain"/>
    <property type="match status" value="1"/>
</dbReference>
<dbReference type="PANTHER" id="PTHR31945:SF11">
    <property type="entry name" value="TRANSCRIPTION FACTOR ABORTED MICROSPORES"/>
    <property type="match status" value="1"/>
</dbReference>
<feature type="region of interest" description="Disordered" evidence="6">
    <location>
        <begin position="283"/>
        <end position="325"/>
    </location>
</feature>
<dbReference type="InterPro" id="IPR011598">
    <property type="entry name" value="bHLH_dom"/>
</dbReference>
<dbReference type="SUPFAM" id="SSF47459">
    <property type="entry name" value="HLH, helix-loop-helix DNA-binding domain"/>
    <property type="match status" value="1"/>
</dbReference>
<feature type="domain" description="BHLH" evidence="7">
    <location>
        <begin position="314"/>
        <end position="363"/>
    </location>
</feature>
<keyword evidence="4" id="KW-0804">Transcription</keyword>
<protein>
    <submittedName>
        <fullName evidence="9">Transcription factor ABORTED MICROSPORES</fullName>
    </submittedName>
</protein>
<evidence type="ECO:0000256" key="3">
    <source>
        <dbReference type="ARBA" id="ARBA00023015"/>
    </source>
</evidence>
<dbReference type="PANTHER" id="PTHR31945">
    <property type="entry name" value="TRANSCRIPTION FACTOR SCREAM2-RELATED"/>
    <property type="match status" value="1"/>
</dbReference>
<dbReference type="STRING" id="906689.A0A2I0XCM6"/>
<dbReference type="InterPro" id="IPR051358">
    <property type="entry name" value="TF_AMS/ICE1/BHLH6-like"/>
</dbReference>
<dbReference type="Pfam" id="PF22754">
    <property type="entry name" value="bHLH-TF_ACT-like_plant"/>
    <property type="match status" value="1"/>
</dbReference>
<dbReference type="PROSITE" id="PS51671">
    <property type="entry name" value="ACT"/>
    <property type="match status" value="1"/>
</dbReference>
<evidence type="ECO:0000259" key="8">
    <source>
        <dbReference type="PROSITE" id="PS51671"/>
    </source>
</evidence>
<organism evidence="9 10">
    <name type="scientific">Dendrobium catenatum</name>
    <dbReference type="NCBI Taxonomy" id="906689"/>
    <lineage>
        <taxon>Eukaryota</taxon>
        <taxon>Viridiplantae</taxon>
        <taxon>Streptophyta</taxon>
        <taxon>Embryophyta</taxon>
        <taxon>Tracheophyta</taxon>
        <taxon>Spermatophyta</taxon>
        <taxon>Magnoliopsida</taxon>
        <taxon>Liliopsida</taxon>
        <taxon>Asparagales</taxon>
        <taxon>Orchidaceae</taxon>
        <taxon>Epidendroideae</taxon>
        <taxon>Malaxideae</taxon>
        <taxon>Dendrobiinae</taxon>
        <taxon>Dendrobium</taxon>
    </lineage>
</organism>
<dbReference type="EMBL" id="KZ501977">
    <property type="protein sequence ID" value="PKU85653.1"/>
    <property type="molecule type" value="Genomic_DNA"/>
</dbReference>
<evidence type="ECO:0000256" key="5">
    <source>
        <dbReference type="ARBA" id="ARBA00023242"/>
    </source>
</evidence>
<dbReference type="AlphaFoldDB" id="A0A2I0XCM6"/>
<dbReference type="CDD" id="cd11443">
    <property type="entry name" value="bHLH_AtAMS_like"/>
    <property type="match status" value="1"/>
</dbReference>
<keyword evidence="5" id="KW-0539">Nucleus</keyword>
<evidence type="ECO:0000313" key="10">
    <source>
        <dbReference type="Proteomes" id="UP000233837"/>
    </source>
</evidence>
<dbReference type="SMART" id="SM00353">
    <property type="entry name" value="HLH"/>
    <property type="match status" value="1"/>
</dbReference>
<evidence type="ECO:0000259" key="7">
    <source>
        <dbReference type="PROSITE" id="PS50888"/>
    </source>
</evidence>
<evidence type="ECO:0000256" key="2">
    <source>
        <dbReference type="ARBA" id="ARBA00005510"/>
    </source>
</evidence>
<name>A0A2I0XCM6_9ASPA</name>
<evidence type="ECO:0000256" key="4">
    <source>
        <dbReference type="ARBA" id="ARBA00023163"/>
    </source>
</evidence>
<evidence type="ECO:0000313" key="9">
    <source>
        <dbReference type="EMBL" id="PKU85653.1"/>
    </source>
</evidence>